<dbReference type="EMBL" id="RSCJ01000018">
    <property type="protein sequence ID" value="RUR77073.1"/>
    <property type="molecule type" value="Genomic_DNA"/>
</dbReference>
<evidence type="ECO:0000313" key="2">
    <source>
        <dbReference type="Proteomes" id="UP000268857"/>
    </source>
</evidence>
<gene>
    <name evidence="1" type="ORF">PCC6912_40320</name>
</gene>
<organism evidence="1 2">
    <name type="scientific">Chlorogloeopsis fritschii PCC 6912</name>
    <dbReference type="NCBI Taxonomy" id="211165"/>
    <lineage>
        <taxon>Bacteria</taxon>
        <taxon>Bacillati</taxon>
        <taxon>Cyanobacteriota</taxon>
        <taxon>Cyanophyceae</taxon>
        <taxon>Nostocales</taxon>
        <taxon>Chlorogloeopsidaceae</taxon>
        <taxon>Chlorogloeopsis</taxon>
    </lineage>
</organism>
<dbReference type="AlphaFoldDB" id="A0A433N6G0"/>
<protein>
    <submittedName>
        <fullName evidence="1">Uncharacterized protein</fullName>
    </submittedName>
</protein>
<sequence length="53" mass="5917">MKTVAHKVEVVNQPESSFDTSPWKVLVNGVEVHRANTRAKCEGYAIRKYSAIA</sequence>
<proteinExistence type="predicted"/>
<keyword evidence="2" id="KW-1185">Reference proteome</keyword>
<evidence type="ECO:0000313" key="1">
    <source>
        <dbReference type="EMBL" id="RUR77073.1"/>
    </source>
</evidence>
<reference evidence="1 2" key="1">
    <citation type="journal article" date="2019" name="Genome Biol. Evol.">
        <title>Day and night: Metabolic profiles and evolutionary relationships of six axenic non-marine cyanobacteria.</title>
        <authorList>
            <person name="Will S.E."/>
            <person name="Henke P."/>
            <person name="Boedeker C."/>
            <person name="Huang S."/>
            <person name="Brinkmann H."/>
            <person name="Rohde M."/>
            <person name="Jarek M."/>
            <person name="Friedl T."/>
            <person name="Seufert S."/>
            <person name="Schumacher M."/>
            <person name="Overmann J."/>
            <person name="Neumann-Schaal M."/>
            <person name="Petersen J."/>
        </authorList>
    </citation>
    <scope>NUCLEOTIDE SEQUENCE [LARGE SCALE GENOMIC DNA]</scope>
    <source>
        <strain evidence="1 2">PCC 6912</strain>
    </source>
</reference>
<dbReference type="OrthoDB" id="515785at2"/>
<accession>A0A433N6G0</accession>
<dbReference type="RefSeq" id="WP_016879356.1">
    <property type="nucleotide sequence ID" value="NZ_AJLN01000058.1"/>
</dbReference>
<dbReference type="Proteomes" id="UP000268857">
    <property type="component" value="Unassembled WGS sequence"/>
</dbReference>
<name>A0A433N6G0_CHLFR</name>
<dbReference type="STRING" id="211165.GCA_000317285_01705"/>
<comment type="caution">
    <text evidence="1">The sequence shown here is derived from an EMBL/GenBank/DDBJ whole genome shotgun (WGS) entry which is preliminary data.</text>
</comment>